<keyword evidence="1" id="KW-0472">Membrane</keyword>
<proteinExistence type="predicted"/>
<gene>
    <name evidence="2" type="ORF">GO495_29805</name>
</gene>
<feature type="transmembrane region" description="Helical" evidence="1">
    <location>
        <begin position="79"/>
        <end position="104"/>
    </location>
</feature>
<keyword evidence="1" id="KW-1133">Transmembrane helix</keyword>
<comment type="caution">
    <text evidence="2">The sequence shown here is derived from an EMBL/GenBank/DDBJ whole genome shotgun (WGS) entry which is preliminary data.</text>
</comment>
<protein>
    <submittedName>
        <fullName evidence="2">Uncharacterized protein</fullName>
    </submittedName>
</protein>
<keyword evidence="1" id="KW-0812">Transmembrane</keyword>
<organism evidence="2 3">
    <name type="scientific">Chitinophaga oryziterrae</name>
    <dbReference type="NCBI Taxonomy" id="1031224"/>
    <lineage>
        <taxon>Bacteria</taxon>
        <taxon>Pseudomonadati</taxon>
        <taxon>Bacteroidota</taxon>
        <taxon>Chitinophagia</taxon>
        <taxon>Chitinophagales</taxon>
        <taxon>Chitinophagaceae</taxon>
        <taxon>Chitinophaga</taxon>
    </lineage>
</organism>
<reference evidence="2 3" key="1">
    <citation type="submission" date="2019-12" db="EMBL/GenBank/DDBJ databases">
        <title>The draft genomic sequence of strain Chitinophaga oryziterrae JCM 16595.</title>
        <authorList>
            <person name="Zhang X."/>
        </authorList>
    </citation>
    <scope>NUCLEOTIDE SEQUENCE [LARGE SCALE GENOMIC DNA]</scope>
    <source>
        <strain evidence="2 3">JCM 16595</strain>
    </source>
</reference>
<name>A0A6N8JIN3_9BACT</name>
<dbReference type="Proteomes" id="UP000468388">
    <property type="component" value="Unassembled WGS sequence"/>
</dbReference>
<dbReference type="AlphaFoldDB" id="A0A6N8JIN3"/>
<evidence type="ECO:0000313" key="2">
    <source>
        <dbReference type="EMBL" id="MVT44824.1"/>
    </source>
</evidence>
<sequence length="109" mass="12166">MTLSFAGIQPESNRHYAREIKFKNVTKTPYLTLGLTLEMTLGFGSQVQAEMSVLTRVTDRLLKLISSFFFSPFHRNSRLLLNVVSTGAFFIGMAHSLSLSAVIIKKALL</sequence>
<dbReference type="EMBL" id="WRXO01000013">
    <property type="protein sequence ID" value="MVT44824.1"/>
    <property type="molecule type" value="Genomic_DNA"/>
</dbReference>
<accession>A0A6N8JIN3</accession>
<evidence type="ECO:0000313" key="3">
    <source>
        <dbReference type="Proteomes" id="UP000468388"/>
    </source>
</evidence>
<keyword evidence="3" id="KW-1185">Reference proteome</keyword>
<evidence type="ECO:0000256" key="1">
    <source>
        <dbReference type="SAM" id="Phobius"/>
    </source>
</evidence>